<dbReference type="SMART" id="SM00796">
    <property type="entry name" value="AHS1"/>
    <property type="match status" value="1"/>
</dbReference>
<evidence type="ECO:0000259" key="4">
    <source>
        <dbReference type="SMART" id="SM00796"/>
    </source>
</evidence>
<proteinExistence type="predicted"/>
<dbReference type="Gene3D" id="3.30.1360.40">
    <property type="match status" value="1"/>
</dbReference>
<dbReference type="GO" id="GO:0004039">
    <property type="term" value="F:allophanate hydrolase activity"/>
    <property type="evidence" value="ECO:0007669"/>
    <property type="project" value="UniProtKB-EC"/>
</dbReference>
<evidence type="ECO:0000256" key="3">
    <source>
        <dbReference type="ARBA" id="ARBA00022840"/>
    </source>
</evidence>
<dbReference type="PANTHER" id="PTHR34698">
    <property type="entry name" value="5-OXOPROLINASE SUBUNIT B"/>
    <property type="match status" value="1"/>
</dbReference>
<dbReference type="NCBIfam" id="TIGR00370">
    <property type="entry name" value="5-oxoprolinase subunit PxpB"/>
    <property type="match status" value="1"/>
</dbReference>
<dbReference type="EC" id="3.5.1.54" evidence="5"/>
<reference evidence="5" key="1">
    <citation type="submission" date="2020-02" db="EMBL/GenBank/DDBJ databases">
        <authorList>
            <person name="Meier V. D."/>
        </authorList>
    </citation>
    <scope>NUCLEOTIDE SEQUENCE</scope>
    <source>
        <strain evidence="5">AVDCRST_MAG42</strain>
    </source>
</reference>
<dbReference type="Gene3D" id="2.40.100.10">
    <property type="entry name" value="Cyclophilin-like"/>
    <property type="match status" value="1"/>
</dbReference>
<sequence length="252" mass="26481">MNAGAQIAIRPLGDSALIVQLNSESLDDIDEVLRVARLLERAAIVGVTEITTAFTTVAVFYDPTRVVVGGNEGLFDCLEAQVRSALAQLSTGEPVRSASDQEVIEIPVCYDHGYALDLTDVAAHASLAPAEVIALHCSAEYRVATVGFTPGFPYLSGLPSQLATPRRASPRAAVPAGSVAIGGRQAGIYAVSSPGGWHVIGRTSMQLFDVTRNPAALLRAGDRVRFRCITAAEFHAAAADSLPERAQATANK</sequence>
<evidence type="ECO:0000313" key="5">
    <source>
        <dbReference type="EMBL" id="CAA9261452.1"/>
    </source>
</evidence>
<keyword evidence="2 5" id="KW-0378">Hydrolase</keyword>
<dbReference type="Pfam" id="PF02682">
    <property type="entry name" value="CT_C_D"/>
    <property type="match status" value="1"/>
</dbReference>
<accession>A0A6J4IVI5</accession>
<gene>
    <name evidence="5" type="ORF">AVDCRST_MAG42-2988</name>
</gene>
<keyword evidence="3" id="KW-0067">ATP-binding</keyword>
<evidence type="ECO:0000256" key="2">
    <source>
        <dbReference type="ARBA" id="ARBA00022801"/>
    </source>
</evidence>
<name>A0A6J4IVI5_9BACT</name>
<organism evidence="5">
    <name type="scientific">uncultured Chthoniobacterales bacterium</name>
    <dbReference type="NCBI Taxonomy" id="1836801"/>
    <lineage>
        <taxon>Bacteria</taxon>
        <taxon>Pseudomonadati</taxon>
        <taxon>Verrucomicrobiota</taxon>
        <taxon>Spartobacteria</taxon>
        <taxon>Chthoniobacterales</taxon>
        <taxon>environmental samples</taxon>
    </lineage>
</organism>
<feature type="domain" description="Carboxyltransferase" evidence="4">
    <location>
        <begin position="7"/>
        <end position="218"/>
    </location>
</feature>
<protein>
    <submittedName>
        <fullName evidence="5">Allophanate hydrolase 2 subunit 1</fullName>
        <ecNumber evidence="5">3.5.1.54</ecNumber>
    </submittedName>
</protein>
<dbReference type="InterPro" id="IPR029000">
    <property type="entry name" value="Cyclophilin-like_dom_sf"/>
</dbReference>
<evidence type="ECO:0000256" key="1">
    <source>
        <dbReference type="ARBA" id="ARBA00022741"/>
    </source>
</evidence>
<dbReference type="GO" id="GO:0005524">
    <property type="term" value="F:ATP binding"/>
    <property type="evidence" value="ECO:0007669"/>
    <property type="project" value="UniProtKB-KW"/>
</dbReference>
<dbReference type="SUPFAM" id="SSF50891">
    <property type="entry name" value="Cyclophilin-like"/>
    <property type="match status" value="1"/>
</dbReference>
<dbReference type="SUPFAM" id="SSF160467">
    <property type="entry name" value="PH0987 N-terminal domain-like"/>
    <property type="match status" value="1"/>
</dbReference>
<dbReference type="PANTHER" id="PTHR34698:SF2">
    <property type="entry name" value="5-OXOPROLINASE SUBUNIT B"/>
    <property type="match status" value="1"/>
</dbReference>
<keyword evidence="1" id="KW-0547">Nucleotide-binding</keyword>
<dbReference type="AlphaFoldDB" id="A0A6J4IVI5"/>
<dbReference type="InterPro" id="IPR003833">
    <property type="entry name" value="CT_C_D"/>
</dbReference>
<dbReference type="InterPro" id="IPR010016">
    <property type="entry name" value="PxpB"/>
</dbReference>
<dbReference type="EMBL" id="CADCTA010000097">
    <property type="protein sequence ID" value="CAA9261452.1"/>
    <property type="molecule type" value="Genomic_DNA"/>
</dbReference>